<evidence type="ECO:0000313" key="3">
    <source>
        <dbReference type="EMBL" id="MBP3957022.1"/>
    </source>
</evidence>
<dbReference type="InterPro" id="IPR005545">
    <property type="entry name" value="YCII"/>
</dbReference>
<proteinExistence type="inferred from homology"/>
<protein>
    <recommendedName>
        <fullName evidence="2">YCII-related domain-containing protein</fullName>
    </recommendedName>
</protein>
<dbReference type="PANTHER" id="PTHR35174">
    <property type="entry name" value="BLL7171 PROTEIN-RELATED"/>
    <property type="match status" value="1"/>
</dbReference>
<sequence length="108" mass="11850">MPKFLFIFRHSTDPQSRPSPEEMQALGGQWYAWMQKFSASILPGGDGLKPDGRLIKAGIVTDGPYVEAKEFVASFSLIQADNYDAALAIARECPGDNVIEIRELAGYA</sequence>
<dbReference type="Proteomes" id="UP000676565">
    <property type="component" value="Unassembled WGS sequence"/>
</dbReference>
<gene>
    <name evidence="3" type="ORF">J8F10_17265</name>
</gene>
<dbReference type="PANTHER" id="PTHR35174:SF1">
    <property type="entry name" value="BLL0086 PROTEIN"/>
    <property type="match status" value="1"/>
</dbReference>
<comment type="caution">
    <text evidence="3">The sequence shown here is derived from an EMBL/GenBank/DDBJ whole genome shotgun (WGS) entry which is preliminary data.</text>
</comment>
<evidence type="ECO:0000256" key="1">
    <source>
        <dbReference type="ARBA" id="ARBA00007689"/>
    </source>
</evidence>
<dbReference type="SUPFAM" id="SSF54909">
    <property type="entry name" value="Dimeric alpha+beta barrel"/>
    <property type="match status" value="1"/>
</dbReference>
<evidence type="ECO:0000313" key="4">
    <source>
        <dbReference type="Proteomes" id="UP000676565"/>
    </source>
</evidence>
<name>A0ABS5BTH1_9BACT</name>
<keyword evidence="4" id="KW-1185">Reference proteome</keyword>
<reference evidence="3 4" key="1">
    <citation type="submission" date="2021-04" db="EMBL/GenBank/DDBJ databases">
        <authorList>
            <person name="Ivanova A."/>
        </authorList>
    </citation>
    <scope>NUCLEOTIDE SEQUENCE [LARGE SCALE GENOMIC DNA]</scope>
    <source>
        <strain evidence="3 4">G18</strain>
    </source>
</reference>
<dbReference type="EMBL" id="JAGKQQ010000001">
    <property type="protein sequence ID" value="MBP3957022.1"/>
    <property type="molecule type" value="Genomic_DNA"/>
</dbReference>
<accession>A0ABS5BTH1</accession>
<dbReference type="RefSeq" id="WP_210655693.1">
    <property type="nucleotide sequence ID" value="NZ_JAGKQQ010000001.1"/>
</dbReference>
<organism evidence="3 4">
    <name type="scientific">Gemmata palustris</name>
    <dbReference type="NCBI Taxonomy" id="2822762"/>
    <lineage>
        <taxon>Bacteria</taxon>
        <taxon>Pseudomonadati</taxon>
        <taxon>Planctomycetota</taxon>
        <taxon>Planctomycetia</taxon>
        <taxon>Gemmatales</taxon>
        <taxon>Gemmataceae</taxon>
        <taxon>Gemmata</taxon>
    </lineage>
</organism>
<dbReference type="Pfam" id="PF03795">
    <property type="entry name" value="YCII"/>
    <property type="match status" value="1"/>
</dbReference>
<evidence type="ECO:0000259" key="2">
    <source>
        <dbReference type="Pfam" id="PF03795"/>
    </source>
</evidence>
<comment type="similarity">
    <text evidence="1">Belongs to the YciI family.</text>
</comment>
<dbReference type="InterPro" id="IPR011008">
    <property type="entry name" value="Dimeric_a/b-barrel"/>
</dbReference>
<dbReference type="Gene3D" id="3.30.70.1060">
    <property type="entry name" value="Dimeric alpha+beta barrel"/>
    <property type="match status" value="1"/>
</dbReference>
<feature type="domain" description="YCII-related" evidence="2">
    <location>
        <begin position="41"/>
        <end position="95"/>
    </location>
</feature>